<dbReference type="InterPro" id="IPR000387">
    <property type="entry name" value="Tyr_Pase_dom"/>
</dbReference>
<proteinExistence type="predicted"/>
<dbReference type="PROSITE" id="PS51181">
    <property type="entry name" value="PPASE_TENSIN"/>
    <property type="match status" value="1"/>
</dbReference>
<evidence type="ECO:0000313" key="6">
    <source>
        <dbReference type="EMBL" id="CCI43771.1"/>
    </source>
</evidence>
<feature type="compositionally biased region" description="Basic and acidic residues" evidence="2">
    <location>
        <begin position="514"/>
        <end position="529"/>
    </location>
</feature>
<dbReference type="PROSITE" id="PS51182">
    <property type="entry name" value="C2_TENSIN"/>
    <property type="match status" value="1"/>
</dbReference>
<dbReference type="PROSITE" id="PS50056">
    <property type="entry name" value="TYR_PHOSPHATASE_2"/>
    <property type="match status" value="1"/>
</dbReference>
<feature type="compositionally biased region" description="Polar residues" evidence="2">
    <location>
        <begin position="531"/>
        <end position="557"/>
    </location>
</feature>
<evidence type="ECO:0000256" key="2">
    <source>
        <dbReference type="SAM" id="MobiDB-lite"/>
    </source>
</evidence>
<protein>
    <recommendedName>
        <fullName evidence="8">Phosphatidylinositol-3,4,5-trisphosphate 3-phosphatase</fullName>
    </recommendedName>
</protein>
<dbReference type="SUPFAM" id="SSF49562">
    <property type="entry name" value="C2 domain (Calcium/lipid-binding domain, CaLB)"/>
    <property type="match status" value="1"/>
</dbReference>
<feature type="domain" description="Phosphatase tensin-type" evidence="4">
    <location>
        <begin position="114"/>
        <end position="291"/>
    </location>
</feature>
<evidence type="ECO:0000256" key="1">
    <source>
        <dbReference type="ARBA" id="ARBA00022801"/>
    </source>
</evidence>
<gene>
    <name evidence="6" type="ORF">BN9_045550</name>
</gene>
<dbReference type="Gene3D" id="3.90.190.10">
    <property type="entry name" value="Protein tyrosine phosphatase superfamily"/>
    <property type="match status" value="1"/>
</dbReference>
<dbReference type="InParanoid" id="A0A024GA76"/>
<dbReference type="Gene3D" id="2.60.40.1110">
    <property type="match status" value="1"/>
</dbReference>
<evidence type="ECO:0000259" key="4">
    <source>
        <dbReference type="PROSITE" id="PS51181"/>
    </source>
</evidence>
<dbReference type="CDD" id="cd14497">
    <property type="entry name" value="PTP_PTEN-like"/>
    <property type="match status" value="1"/>
</dbReference>
<keyword evidence="7" id="KW-1185">Reference proteome</keyword>
<dbReference type="OrthoDB" id="16692at2759"/>
<dbReference type="InterPro" id="IPR029023">
    <property type="entry name" value="Tensin_phosphatase"/>
</dbReference>
<dbReference type="InterPro" id="IPR014020">
    <property type="entry name" value="Tensin_C2-dom"/>
</dbReference>
<feature type="region of interest" description="Disordered" evidence="2">
    <location>
        <begin position="29"/>
        <end position="57"/>
    </location>
</feature>
<dbReference type="InterPro" id="IPR016130">
    <property type="entry name" value="Tyr_Pase_AS"/>
</dbReference>
<comment type="caution">
    <text evidence="6">The sequence shown here is derived from an EMBL/GenBank/DDBJ whole genome shotgun (WGS) entry which is preliminary data.</text>
</comment>
<dbReference type="Pfam" id="PF10409">
    <property type="entry name" value="PTEN_C2"/>
    <property type="match status" value="1"/>
</dbReference>
<feature type="domain" description="C2 tensin-type" evidence="5">
    <location>
        <begin position="295"/>
        <end position="454"/>
    </location>
</feature>
<accession>A0A024GA76</accession>
<reference evidence="6 7" key="1">
    <citation type="submission" date="2012-05" db="EMBL/GenBank/DDBJ databases">
        <title>Recombination and specialization in a pathogen metapopulation.</title>
        <authorList>
            <person name="Gardiner A."/>
            <person name="Kemen E."/>
            <person name="Schultz-Larsen T."/>
            <person name="MacLean D."/>
            <person name="Van Oosterhout C."/>
            <person name="Jones J.D.G."/>
        </authorList>
    </citation>
    <scope>NUCLEOTIDE SEQUENCE [LARGE SCALE GENOMIC DNA]</scope>
    <source>
        <strain evidence="6 7">Ac Nc2</strain>
    </source>
</reference>
<dbReference type="PANTHER" id="PTHR12305">
    <property type="entry name" value="PHOSPHATASE WITH HOMOLOGY TO TENSIN"/>
    <property type="match status" value="1"/>
</dbReference>
<dbReference type="EMBL" id="CAIX01000055">
    <property type="protein sequence ID" value="CCI43771.1"/>
    <property type="molecule type" value="Genomic_DNA"/>
</dbReference>
<evidence type="ECO:0000313" key="7">
    <source>
        <dbReference type="Proteomes" id="UP000053237"/>
    </source>
</evidence>
<name>A0A024GA76_9STRA</name>
<evidence type="ECO:0000259" key="3">
    <source>
        <dbReference type="PROSITE" id="PS50056"/>
    </source>
</evidence>
<dbReference type="SUPFAM" id="SSF52799">
    <property type="entry name" value="(Phosphotyrosine protein) phosphatases II"/>
    <property type="match status" value="1"/>
</dbReference>
<dbReference type="InterPro" id="IPR035892">
    <property type="entry name" value="C2_domain_sf"/>
</dbReference>
<sequence>MFKKLSEKFPAAAAKGTAYIESLTKLNEDADSRSSEKMTSTGHTTDEEDASVSTETGLPKATLATSSVMGFMRKAQSVASVAVREGSSKAIIWKNKAMDIADMDALQRRLNSALDRPIDDVNLDLLNFTYITANLIAMGFPSMNLGTNRTYLHDNPIDLVSTYFNQNHAQHYMIWNLSEENYDYAYFDNQVLEFKFPGHPAPPLGLMFKLCVSIENWLVADVENVAAIHCLTGKGRTGTIVACYLVWIGMFESATEALDFVCSKRSISVEKMTIPSQRRYLQYFSNIMEGLKPNPMPLLLRRVIINKIPIFATRKRLECANATKNLKGESSSTDNELVEATDEGCSPFLQIFRCGKIIFTTAWNEEESEKGVPWVNESDGSASFNIDCMLQGDILLRCRHLTETGGQVSMFRAAFHTGYITEGVLRLTKNQLDGACCNHQFDQDFFVDLLFVEAQPNFSQITEDTANDPNESHAASPQCEGISIVEEDRQTYEDMLHRDETFWQGIEARKERLQAKREADRKRQKKENDNESSQSNSTEYIGLSDQGNTDTSGTSPAQIGDNGPTLGSRQGALSAGENYENMPTKCNFSITSGEDEDRSKPLPGKNSKGCWNEQNDLELMSALESITQDKKGSSDGVNELEDKTDVSKIDLSKQGATNTTSSQHHALDDLSKELDEIKSLEQELGLNNFASEKNSNSRGNTLQDLALDLPPDLMESGLEDEGLDALDDDSAFAGDNFDELEQYLSKLTSNMDN</sequence>
<dbReference type="GO" id="GO:0005829">
    <property type="term" value="C:cytosol"/>
    <property type="evidence" value="ECO:0007669"/>
    <property type="project" value="TreeGrafter"/>
</dbReference>
<dbReference type="GO" id="GO:0016314">
    <property type="term" value="F:phosphatidylinositol-3,4,5-trisphosphate 3-phosphatase activity"/>
    <property type="evidence" value="ECO:0007669"/>
    <property type="project" value="TreeGrafter"/>
</dbReference>
<dbReference type="InterPro" id="IPR051281">
    <property type="entry name" value="Dual-spec_lipid-protein_phosph"/>
</dbReference>
<dbReference type="PANTHER" id="PTHR12305:SF94">
    <property type="entry name" value="PHOSPHATIDYLINOSITOL-3,4,5-TRISPHOSPHATE 3-PHOSPHATASE"/>
    <property type="match status" value="1"/>
</dbReference>
<keyword evidence="1" id="KW-0378">Hydrolase</keyword>
<dbReference type="SMART" id="SM01326">
    <property type="entry name" value="PTEN_C2"/>
    <property type="match status" value="1"/>
</dbReference>
<evidence type="ECO:0000259" key="5">
    <source>
        <dbReference type="PROSITE" id="PS51182"/>
    </source>
</evidence>
<feature type="domain" description="Tyrosine specific protein phosphatases" evidence="3">
    <location>
        <begin position="228"/>
        <end position="270"/>
    </location>
</feature>
<dbReference type="InterPro" id="IPR057023">
    <property type="entry name" value="PTP-SAK"/>
</dbReference>
<feature type="region of interest" description="Disordered" evidence="2">
    <location>
        <begin position="462"/>
        <end position="482"/>
    </location>
</feature>
<dbReference type="AlphaFoldDB" id="A0A024GA76"/>
<dbReference type="PROSITE" id="PS00383">
    <property type="entry name" value="TYR_PHOSPHATASE_1"/>
    <property type="match status" value="1"/>
</dbReference>
<dbReference type="STRING" id="65357.A0A024GA76"/>
<dbReference type="InterPro" id="IPR029021">
    <property type="entry name" value="Prot-tyrosine_phosphatase-like"/>
</dbReference>
<dbReference type="Proteomes" id="UP000053237">
    <property type="component" value="Unassembled WGS sequence"/>
</dbReference>
<feature type="region of interest" description="Disordered" evidence="2">
    <location>
        <begin position="514"/>
        <end position="612"/>
    </location>
</feature>
<dbReference type="Pfam" id="PF22784">
    <property type="entry name" value="PTP-SAK"/>
    <property type="match status" value="1"/>
</dbReference>
<feature type="compositionally biased region" description="Polar residues" evidence="2">
    <location>
        <begin position="462"/>
        <end position="475"/>
    </location>
</feature>
<evidence type="ECO:0008006" key="8">
    <source>
        <dbReference type="Google" id="ProtNLM"/>
    </source>
</evidence>
<organism evidence="6 7">
    <name type="scientific">Albugo candida</name>
    <dbReference type="NCBI Taxonomy" id="65357"/>
    <lineage>
        <taxon>Eukaryota</taxon>
        <taxon>Sar</taxon>
        <taxon>Stramenopiles</taxon>
        <taxon>Oomycota</taxon>
        <taxon>Peronosporomycetes</taxon>
        <taxon>Albuginales</taxon>
        <taxon>Albuginaceae</taxon>
        <taxon>Albugo</taxon>
    </lineage>
</organism>